<dbReference type="SUPFAM" id="SSF63829">
    <property type="entry name" value="Calcium-dependent phosphotriesterase"/>
    <property type="match status" value="4"/>
</dbReference>
<dbReference type="SMART" id="SM00387">
    <property type="entry name" value="HATPase_c"/>
    <property type="match status" value="1"/>
</dbReference>
<dbReference type="InterPro" id="IPR003961">
    <property type="entry name" value="FN3_dom"/>
</dbReference>
<dbReference type="GO" id="GO:0016020">
    <property type="term" value="C:membrane"/>
    <property type="evidence" value="ECO:0007669"/>
    <property type="project" value="InterPro"/>
</dbReference>
<gene>
    <name evidence="5" type="ORF">DQQ10_03975</name>
</gene>
<dbReference type="EMBL" id="QMFY01000001">
    <property type="protein sequence ID" value="RAW03252.1"/>
    <property type="molecule type" value="Genomic_DNA"/>
</dbReference>
<dbReference type="Pfam" id="PF07495">
    <property type="entry name" value="Y_Y_Y"/>
    <property type="match status" value="1"/>
</dbReference>
<reference evidence="5 6" key="1">
    <citation type="submission" date="2018-06" db="EMBL/GenBank/DDBJ databases">
        <title>Chryseolinea flavus sp. nov., a member of the phylum Bacteroidetes isolated from soil.</title>
        <authorList>
            <person name="Li Y."/>
            <person name="Wang J."/>
        </authorList>
    </citation>
    <scope>NUCLEOTIDE SEQUENCE [LARGE SCALE GENOMIC DNA]</scope>
    <source>
        <strain evidence="5 6">SDU1-6</strain>
    </source>
</reference>
<feature type="transmembrane region" description="Helical" evidence="2">
    <location>
        <begin position="782"/>
        <end position="799"/>
    </location>
</feature>
<proteinExistence type="predicted"/>
<keyword evidence="1" id="KW-0597">Phosphoprotein</keyword>
<dbReference type="Gene3D" id="2.130.10.10">
    <property type="entry name" value="YVTN repeat-like/Quinoprotein amine dehydrogenase"/>
    <property type="match status" value="3"/>
</dbReference>
<dbReference type="PROSITE" id="PS50109">
    <property type="entry name" value="HIS_KIN"/>
    <property type="match status" value="1"/>
</dbReference>
<keyword evidence="6" id="KW-1185">Reference proteome</keyword>
<dbReference type="InterPro" id="IPR036116">
    <property type="entry name" value="FN3_sf"/>
</dbReference>
<dbReference type="Gene3D" id="2.60.40.10">
    <property type="entry name" value="Immunoglobulins"/>
    <property type="match status" value="1"/>
</dbReference>
<evidence type="ECO:0000256" key="2">
    <source>
        <dbReference type="SAM" id="Phobius"/>
    </source>
</evidence>
<dbReference type="OrthoDB" id="9797097at2"/>
<dbReference type="Pfam" id="PF07730">
    <property type="entry name" value="HisKA_3"/>
    <property type="match status" value="1"/>
</dbReference>
<evidence type="ECO:0000313" key="6">
    <source>
        <dbReference type="Proteomes" id="UP000251889"/>
    </source>
</evidence>
<evidence type="ECO:0000256" key="1">
    <source>
        <dbReference type="ARBA" id="ARBA00022553"/>
    </source>
</evidence>
<keyword evidence="2" id="KW-0472">Membrane</keyword>
<dbReference type="SUPFAM" id="SSF55874">
    <property type="entry name" value="ATPase domain of HSP90 chaperone/DNA topoisomerase II/histidine kinase"/>
    <property type="match status" value="1"/>
</dbReference>
<dbReference type="InterPro" id="IPR015943">
    <property type="entry name" value="WD40/YVTN_repeat-like_dom_sf"/>
</dbReference>
<dbReference type="Proteomes" id="UP000251889">
    <property type="component" value="Unassembled WGS sequence"/>
</dbReference>
<dbReference type="Gene3D" id="3.30.565.10">
    <property type="entry name" value="Histidine kinase-like ATPase, C-terminal domain"/>
    <property type="match status" value="1"/>
</dbReference>
<dbReference type="GO" id="GO:0000155">
    <property type="term" value="F:phosphorelay sensor kinase activity"/>
    <property type="evidence" value="ECO:0007669"/>
    <property type="project" value="InterPro"/>
</dbReference>
<keyword evidence="2" id="KW-0812">Transmembrane</keyword>
<name>A0A364YAV1_9BACT</name>
<dbReference type="RefSeq" id="WP_112745467.1">
    <property type="nucleotide sequence ID" value="NZ_QMFY01000001.1"/>
</dbReference>
<keyword evidence="2" id="KW-1133">Transmembrane helix</keyword>
<organism evidence="5 6">
    <name type="scientific">Pseudochryseolinea flava</name>
    <dbReference type="NCBI Taxonomy" id="2059302"/>
    <lineage>
        <taxon>Bacteria</taxon>
        <taxon>Pseudomonadati</taxon>
        <taxon>Bacteroidota</taxon>
        <taxon>Cytophagia</taxon>
        <taxon>Cytophagales</taxon>
        <taxon>Fulvivirgaceae</taxon>
        <taxon>Pseudochryseolinea</taxon>
    </lineage>
</organism>
<dbReference type="Pfam" id="PF02518">
    <property type="entry name" value="HATPase_c"/>
    <property type="match status" value="1"/>
</dbReference>
<dbReference type="PANTHER" id="PTHR43547:SF2">
    <property type="entry name" value="HYBRID SIGNAL TRANSDUCTION HISTIDINE KINASE C"/>
    <property type="match status" value="1"/>
</dbReference>
<dbReference type="AlphaFoldDB" id="A0A364YAV1"/>
<protein>
    <recommendedName>
        <fullName evidence="4">Histidine kinase domain-containing protein</fullName>
    </recommendedName>
</protein>
<dbReference type="InterPro" id="IPR036890">
    <property type="entry name" value="HATPase_C_sf"/>
</dbReference>
<dbReference type="SUPFAM" id="SSF49265">
    <property type="entry name" value="Fibronectin type III"/>
    <property type="match status" value="1"/>
</dbReference>
<dbReference type="InterPro" id="IPR013783">
    <property type="entry name" value="Ig-like_fold"/>
</dbReference>
<feature type="domain" description="Histidine kinase" evidence="4">
    <location>
        <begin position="820"/>
        <end position="1007"/>
    </location>
</feature>
<accession>A0A364YAV1</accession>
<feature type="chain" id="PRO_5016784156" description="Histidine kinase domain-containing protein" evidence="3">
    <location>
        <begin position="20"/>
        <end position="1007"/>
    </location>
</feature>
<dbReference type="InterPro" id="IPR003594">
    <property type="entry name" value="HATPase_dom"/>
</dbReference>
<dbReference type="PANTHER" id="PTHR43547">
    <property type="entry name" value="TWO-COMPONENT HISTIDINE KINASE"/>
    <property type="match status" value="1"/>
</dbReference>
<dbReference type="InterPro" id="IPR011712">
    <property type="entry name" value="Sig_transdc_His_kin_sub3_dim/P"/>
</dbReference>
<feature type="signal peptide" evidence="3">
    <location>
        <begin position="1"/>
        <end position="19"/>
    </location>
</feature>
<evidence type="ECO:0000256" key="3">
    <source>
        <dbReference type="SAM" id="SignalP"/>
    </source>
</evidence>
<dbReference type="InterPro" id="IPR005467">
    <property type="entry name" value="His_kinase_dom"/>
</dbReference>
<dbReference type="InterPro" id="IPR011123">
    <property type="entry name" value="Y_Y_Y"/>
</dbReference>
<dbReference type="CDD" id="cd00063">
    <property type="entry name" value="FN3"/>
    <property type="match status" value="1"/>
</dbReference>
<sequence>MRKLLSLLFLVAFAHLALAQGTSFRFDHYTIKDGLSQSQAFWLFQDSHGFLWIGTQDGLNRFDGHTFKVYKNNPFDSTTLTHNWVWTVEEDVDGNLWVGTFQGLCKYLRNEDRFVQYYHNSEDPHSISGNRPNYILRDKKNRLWISSWNSGLNLYDPKTNRFQRFQYDEDDKHSLSDNAVRTLYCDHRGTIWVGTWNGGLNKVIENEKGIHFQRFNEKSEYGTDGGKRITSISEDHDRNLWIGSYGDGIVKLDASRTMFARLPGFEANDVNKIVTDATGNTWVGTNSGLRIYHHNSDRVEFLQHNPRVESGISSNVIYAIMQDRSGIVWIAGNGLDKYDPRKNLFETYRHNPDDAQSLGQNVVWSFCEDDEGYVWVGTESGPLNVFDPVLKNFRHVNVHDNSGNLGENIHQIVQRNDDLWLGSFKMGLIRYNRKTGKSDFFLNKHPSVLGKVALISEVILDNDDGTLWIGTNENGLIHYFPDSDSVVNYVYKKEDPTAIGSNFLNTIMKDSHGYLWIGFWGGGMSRFDKKSGVFTNYNYDRKNKNGLSDQVVVSIRQQNDSIYWICTNSGLNRLNLKTGKFKHFFEKDGLNNNVVYDILEDDEGNYWISSDHGLNKFYTLSYRFKNYTYEDGLQSNEFNTNAALKSSSGALYFGGVNGFNVFDPTRVEESNIPPKLIIESYTIHDKLFPAKNSIALDYHENYITFNFTAPEFTAPHKIKYSYMLEGFDNSWSDANVKREAVYTNLDPGHYTFRVRAGNPDGYWSDPGESIHIVITPPFWKTWWFRAMMIVVVGAIIYSLHRYRLAQTIKIERLRNKIASDLHDEVGSSLTRISIYSDLLQNGTANGEGTGYLKNINSLSREVVSTMSDIVWSIDNRSDTMGALIFRMKDLATELFQTKNIELDFKIDGINEKVTLDPAQKQNLYLIFKESINNIVKHAGASKVLVRISNHGNEFTMTIHDNGKGLNVNGNGKGNGLRNMQRRAEAIQGKFVLQNESGTLITLKRKSF</sequence>
<dbReference type="InterPro" id="IPR011110">
    <property type="entry name" value="Reg_prop"/>
</dbReference>
<dbReference type="Pfam" id="PF07494">
    <property type="entry name" value="Reg_prop"/>
    <property type="match status" value="7"/>
</dbReference>
<dbReference type="GO" id="GO:0046983">
    <property type="term" value="F:protein dimerization activity"/>
    <property type="evidence" value="ECO:0007669"/>
    <property type="project" value="InterPro"/>
</dbReference>
<keyword evidence="3" id="KW-0732">Signal</keyword>
<dbReference type="CDD" id="cd16917">
    <property type="entry name" value="HATPase_UhpB-NarQ-NarX-like"/>
    <property type="match status" value="1"/>
</dbReference>
<dbReference type="Gene3D" id="1.20.5.1930">
    <property type="match status" value="1"/>
</dbReference>
<comment type="caution">
    <text evidence="5">The sequence shown here is derived from an EMBL/GenBank/DDBJ whole genome shotgun (WGS) entry which is preliminary data.</text>
</comment>
<evidence type="ECO:0000313" key="5">
    <source>
        <dbReference type="EMBL" id="RAW03252.1"/>
    </source>
</evidence>
<evidence type="ECO:0000259" key="4">
    <source>
        <dbReference type="PROSITE" id="PS50109"/>
    </source>
</evidence>